<dbReference type="InterPro" id="IPR036291">
    <property type="entry name" value="NAD(P)-bd_dom_sf"/>
</dbReference>
<sequence>MHILITGGAGFIGINLTIKLLKQGHKVTVLDNFITADKNNIKNLLREGNLNFIESDICRELPKEISRKNYKQIYHLACPTGVPNLVKRAREMLLTCSVGTLNILELARKNGSSFLFTSSSEVYGDPQIFPQNESYTGNVDSLGIRSPYEEGKRFAESLSIMYHRKYKLDTKIVRIFNTYGPYMNTADQRVVPRFLFQAIKGEPLTIQGNGSQKRTFCYIDDLTAGLIKVMRKGKAGEVYNIGSDKEITIKNLAYQILKITKSNSKIRYIERPGHDHQRRLPDLNKIKKLGYQNKITLAEGLKLTFSSLN</sequence>
<dbReference type="EMBL" id="MFJA01000014">
    <property type="protein sequence ID" value="OGG03712.1"/>
    <property type="molecule type" value="Genomic_DNA"/>
</dbReference>
<keyword evidence="5" id="KW-0735">Signal-anchor</keyword>
<feature type="domain" description="NAD-dependent epimerase/dehydratase" evidence="13">
    <location>
        <begin position="3"/>
        <end position="242"/>
    </location>
</feature>
<proteinExistence type="predicted"/>
<evidence type="ECO:0000256" key="2">
    <source>
        <dbReference type="ARBA" id="ARBA00004323"/>
    </source>
</evidence>
<dbReference type="GO" id="GO:0033320">
    <property type="term" value="P:UDP-D-xylose biosynthetic process"/>
    <property type="evidence" value="ECO:0007669"/>
    <property type="project" value="UniProtKB-UniPathway"/>
</dbReference>
<evidence type="ECO:0000256" key="3">
    <source>
        <dbReference type="ARBA" id="ARBA00022692"/>
    </source>
</evidence>
<comment type="caution">
    <text evidence="14">The sequence shown here is derived from an EMBL/GenBank/DDBJ whole genome shotgun (WGS) entry which is preliminary data.</text>
</comment>
<dbReference type="Gene3D" id="3.40.50.720">
    <property type="entry name" value="NAD(P)-binding Rossmann-like Domain"/>
    <property type="match status" value="1"/>
</dbReference>
<dbReference type="GO" id="GO:0048040">
    <property type="term" value="F:UDP-glucuronate decarboxylase activity"/>
    <property type="evidence" value="ECO:0007669"/>
    <property type="project" value="TreeGrafter"/>
</dbReference>
<keyword evidence="11" id="KW-0456">Lyase</keyword>
<keyword evidence="9" id="KW-0472">Membrane</keyword>
<dbReference type="SUPFAM" id="SSF51735">
    <property type="entry name" value="NAD(P)-binding Rossmann-fold domains"/>
    <property type="match status" value="1"/>
</dbReference>
<dbReference type="Pfam" id="PF01370">
    <property type="entry name" value="Epimerase"/>
    <property type="match status" value="1"/>
</dbReference>
<dbReference type="GO" id="GO:0042732">
    <property type="term" value="P:D-xylose metabolic process"/>
    <property type="evidence" value="ECO:0007669"/>
    <property type="project" value="InterPro"/>
</dbReference>
<evidence type="ECO:0000313" key="14">
    <source>
        <dbReference type="EMBL" id="OGG03712.1"/>
    </source>
</evidence>
<dbReference type="UniPathway" id="UPA00796">
    <property type="reaction ID" value="UER00771"/>
</dbReference>
<dbReference type="STRING" id="1798371.A2W14_06885"/>
<dbReference type="AlphaFoldDB" id="A0A1F5YUZ5"/>
<keyword evidence="8" id="KW-0333">Golgi apparatus</keyword>
<evidence type="ECO:0000313" key="15">
    <source>
        <dbReference type="Proteomes" id="UP000176665"/>
    </source>
</evidence>
<evidence type="ECO:0000256" key="7">
    <source>
        <dbReference type="ARBA" id="ARBA00023027"/>
    </source>
</evidence>
<keyword evidence="10" id="KW-0325">Glycoprotein</keyword>
<dbReference type="InterPro" id="IPR044516">
    <property type="entry name" value="UXS-like"/>
</dbReference>
<dbReference type="InterPro" id="IPR001509">
    <property type="entry name" value="Epimerase_deHydtase"/>
</dbReference>
<name>A0A1F5YUZ5_9BACT</name>
<dbReference type="PANTHER" id="PTHR43078">
    <property type="entry name" value="UDP-GLUCURONIC ACID DECARBOXYLASE-RELATED"/>
    <property type="match status" value="1"/>
</dbReference>
<dbReference type="PANTHER" id="PTHR43078:SF6">
    <property type="entry name" value="UDP-GLUCURONIC ACID DECARBOXYLASE 1"/>
    <property type="match status" value="1"/>
</dbReference>
<accession>A0A1F5YUZ5</accession>
<comment type="subcellular location">
    <subcellularLocation>
        <location evidence="2">Golgi apparatus membrane</location>
        <topology evidence="2">Single-pass type II membrane protein</topology>
    </subcellularLocation>
    <subcellularLocation>
        <location evidence="12">Golgi apparatus</location>
        <location evidence="12">Golgi stack membrane</location>
    </subcellularLocation>
</comment>
<dbReference type="Proteomes" id="UP000176665">
    <property type="component" value="Unassembled WGS sequence"/>
</dbReference>
<evidence type="ECO:0000256" key="9">
    <source>
        <dbReference type="ARBA" id="ARBA00023136"/>
    </source>
</evidence>
<keyword evidence="7" id="KW-0520">NAD</keyword>
<gene>
    <name evidence="14" type="ORF">A2W14_06885</name>
</gene>
<keyword evidence="3" id="KW-0812">Transmembrane</keyword>
<evidence type="ECO:0000256" key="10">
    <source>
        <dbReference type="ARBA" id="ARBA00023180"/>
    </source>
</evidence>
<dbReference type="GO" id="GO:0005737">
    <property type="term" value="C:cytoplasm"/>
    <property type="evidence" value="ECO:0007669"/>
    <property type="project" value="TreeGrafter"/>
</dbReference>
<evidence type="ECO:0000259" key="13">
    <source>
        <dbReference type="Pfam" id="PF01370"/>
    </source>
</evidence>
<comment type="cofactor">
    <cofactor evidence="1">
        <name>NAD(+)</name>
        <dbReference type="ChEBI" id="CHEBI:57540"/>
    </cofactor>
</comment>
<evidence type="ECO:0000256" key="8">
    <source>
        <dbReference type="ARBA" id="ARBA00023034"/>
    </source>
</evidence>
<evidence type="ECO:0000256" key="11">
    <source>
        <dbReference type="ARBA" id="ARBA00023239"/>
    </source>
</evidence>
<reference evidence="14 15" key="1">
    <citation type="journal article" date="2016" name="Nat. Commun.">
        <title>Thousands of microbial genomes shed light on interconnected biogeochemical processes in an aquifer system.</title>
        <authorList>
            <person name="Anantharaman K."/>
            <person name="Brown C.T."/>
            <person name="Hug L.A."/>
            <person name="Sharon I."/>
            <person name="Castelle C.J."/>
            <person name="Probst A.J."/>
            <person name="Thomas B.C."/>
            <person name="Singh A."/>
            <person name="Wilkins M.J."/>
            <person name="Karaoz U."/>
            <person name="Brodie E.L."/>
            <person name="Williams K.H."/>
            <person name="Hubbard S.S."/>
            <person name="Banfield J.F."/>
        </authorList>
    </citation>
    <scope>NUCLEOTIDE SEQUENCE [LARGE SCALE GENOMIC DNA]</scope>
</reference>
<organism evidence="14 15">
    <name type="scientific">Candidatus Gottesmanbacteria bacterium RBG_16_37_8</name>
    <dbReference type="NCBI Taxonomy" id="1798371"/>
    <lineage>
        <taxon>Bacteria</taxon>
        <taxon>Candidatus Gottesmaniibacteriota</taxon>
    </lineage>
</organism>
<keyword evidence="6" id="KW-1133">Transmembrane helix</keyword>
<protein>
    <recommendedName>
        <fullName evidence="13">NAD-dependent epimerase/dehydratase domain-containing protein</fullName>
    </recommendedName>
</protein>
<evidence type="ECO:0000256" key="4">
    <source>
        <dbReference type="ARBA" id="ARBA00022793"/>
    </source>
</evidence>
<evidence type="ECO:0000256" key="5">
    <source>
        <dbReference type="ARBA" id="ARBA00022968"/>
    </source>
</evidence>
<evidence type="ECO:0000256" key="1">
    <source>
        <dbReference type="ARBA" id="ARBA00001911"/>
    </source>
</evidence>
<evidence type="ECO:0000256" key="12">
    <source>
        <dbReference type="ARBA" id="ARBA00037859"/>
    </source>
</evidence>
<keyword evidence="4" id="KW-0210">Decarboxylase</keyword>
<evidence type="ECO:0000256" key="6">
    <source>
        <dbReference type="ARBA" id="ARBA00022989"/>
    </source>
</evidence>
<dbReference type="GO" id="GO:0070403">
    <property type="term" value="F:NAD+ binding"/>
    <property type="evidence" value="ECO:0007669"/>
    <property type="project" value="InterPro"/>
</dbReference>
<dbReference type="FunFam" id="3.40.50.720:FF:000065">
    <property type="entry name" value="UDP-glucuronic acid decarboxylase 1"/>
    <property type="match status" value="1"/>
</dbReference>